<dbReference type="AlphaFoldDB" id="A0AA94HU51"/>
<evidence type="ECO:0000313" key="4">
    <source>
        <dbReference type="Proteomes" id="UP000182680"/>
    </source>
</evidence>
<dbReference type="InterPro" id="IPR001387">
    <property type="entry name" value="Cro/C1-type_HTH"/>
</dbReference>
<proteinExistence type="predicted"/>
<name>A0AA94HU51_DESDE</name>
<comment type="caution">
    <text evidence="3">The sequence shown here is derived from an EMBL/GenBank/DDBJ whole genome shotgun (WGS) entry which is preliminary data.</text>
</comment>
<feature type="region of interest" description="Disordered" evidence="1">
    <location>
        <begin position="81"/>
        <end position="104"/>
    </location>
</feature>
<dbReference type="CDD" id="cd00093">
    <property type="entry name" value="HTH_XRE"/>
    <property type="match status" value="1"/>
</dbReference>
<dbReference type="Proteomes" id="UP000182680">
    <property type="component" value="Unassembled WGS sequence"/>
</dbReference>
<dbReference type="RefSeq" id="WP_012624276.1">
    <property type="nucleotide sequence ID" value="NZ_FPIW01000046.1"/>
</dbReference>
<reference evidence="4" key="1">
    <citation type="submission" date="2016-11" db="EMBL/GenBank/DDBJ databases">
        <authorList>
            <person name="Jaros S."/>
            <person name="Januszkiewicz K."/>
            <person name="Wedrychowicz H."/>
        </authorList>
    </citation>
    <scope>NUCLEOTIDE SEQUENCE [LARGE SCALE GENOMIC DNA]</scope>
    <source>
        <strain evidence="4">DSM 7057</strain>
    </source>
</reference>
<sequence length="104" mass="11991">MKVYPYLSGAIAKVIEALRAERGMTKSSLADFACLERRYLRDIEQELKRPTVNAVYSICEALRVPPEEFFRRVSEEIEKKRNSERRVHCGKNASGMKKIDGKKV</sequence>
<dbReference type="Gene3D" id="1.10.260.40">
    <property type="entry name" value="lambda repressor-like DNA-binding domains"/>
    <property type="match status" value="1"/>
</dbReference>
<evidence type="ECO:0000313" key="3">
    <source>
        <dbReference type="EMBL" id="SFW62582.1"/>
    </source>
</evidence>
<dbReference type="GO" id="GO:0003677">
    <property type="term" value="F:DNA binding"/>
    <property type="evidence" value="ECO:0007669"/>
    <property type="project" value="InterPro"/>
</dbReference>
<dbReference type="EMBL" id="FPIW01000046">
    <property type="protein sequence ID" value="SFW62582.1"/>
    <property type="molecule type" value="Genomic_DNA"/>
</dbReference>
<dbReference type="PROSITE" id="PS50943">
    <property type="entry name" value="HTH_CROC1"/>
    <property type="match status" value="1"/>
</dbReference>
<dbReference type="Pfam" id="PF01381">
    <property type="entry name" value="HTH_3"/>
    <property type="match status" value="1"/>
</dbReference>
<dbReference type="InterPro" id="IPR010982">
    <property type="entry name" value="Lambda_DNA-bd_dom_sf"/>
</dbReference>
<dbReference type="SUPFAM" id="SSF47413">
    <property type="entry name" value="lambda repressor-like DNA-binding domains"/>
    <property type="match status" value="1"/>
</dbReference>
<accession>A0AA94HU51</accession>
<evidence type="ECO:0000259" key="2">
    <source>
        <dbReference type="PROSITE" id="PS50943"/>
    </source>
</evidence>
<feature type="domain" description="HTH cro/C1-type" evidence="2">
    <location>
        <begin position="15"/>
        <end position="69"/>
    </location>
</feature>
<dbReference type="SMART" id="SM00530">
    <property type="entry name" value="HTH_XRE"/>
    <property type="match status" value="1"/>
</dbReference>
<evidence type="ECO:0000256" key="1">
    <source>
        <dbReference type="SAM" id="MobiDB-lite"/>
    </source>
</evidence>
<organism evidence="3 4">
    <name type="scientific">Desulfovibrio desulfuricans</name>
    <dbReference type="NCBI Taxonomy" id="876"/>
    <lineage>
        <taxon>Bacteria</taxon>
        <taxon>Pseudomonadati</taxon>
        <taxon>Thermodesulfobacteriota</taxon>
        <taxon>Desulfovibrionia</taxon>
        <taxon>Desulfovibrionales</taxon>
        <taxon>Desulfovibrionaceae</taxon>
        <taxon>Desulfovibrio</taxon>
    </lineage>
</organism>
<protein>
    <submittedName>
        <fullName evidence="3">Helix-turn-helix domain-containing protein</fullName>
    </submittedName>
</protein>
<gene>
    <name evidence="3" type="ORF">SAMN02910291_02171</name>
</gene>